<dbReference type="AlphaFoldDB" id="A0A450SM31"/>
<proteinExistence type="predicted"/>
<evidence type="ECO:0000313" key="1">
    <source>
        <dbReference type="EMBL" id="VFJ54761.1"/>
    </source>
</evidence>
<accession>A0A450SM31</accession>
<protein>
    <submittedName>
        <fullName evidence="1">Uncharacterized protein</fullName>
    </submittedName>
</protein>
<organism evidence="1">
    <name type="scientific">Candidatus Kentrum sp. DK</name>
    <dbReference type="NCBI Taxonomy" id="2126562"/>
    <lineage>
        <taxon>Bacteria</taxon>
        <taxon>Pseudomonadati</taxon>
        <taxon>Pseudomonadota</taxon>
        <taxon>Gammaproteobacteria</taxon>
        <taxon>Candidatus Kentrum</taxon>
    </lineage>
</organism>
<name>A0A450SM31_9GAMM</name>
<reference evidence="1" key="1">
    <citation type="submission" date="2019-02" db="EMBL/GenBank/DDBJ databases">
        <authorList>
            <person name="Gruber-Vodicka R. H."/>
            <person name="Seah K. B. B."/>
        </authorList>
    </citation>
    <scope>NUCLEOTIDE SEQUENCE</scope>
    <source>
        <strain evidence="1">BECK_DK47</strain>
    </source>
</reference>
<sequence length="68" mass="7494">MAAVKHRNRLSSMISSLSIQRNSVLARAIHLSSGRILNFDARKSTSHVPVQLWRLGDGLRIGAKGNGW</sequence>
<gene>
    <name evidence="1" type="ORF">BECKDK2373B_GA0170837_104822</name>
</gene>
<dbReference type="EMBL" id="CAADEX010000048">
    <property type="protein sequence ID" value="VFJ54761.1"/>
    <property type="molecule type" value="Genomic_DNA"/>
</dbReference>